<dbReference type="AlphaFoldDB" id="A0A3R9F2Z3"/>
<reference evidence="2" key="1">
    <citation type="submission" date="2018-12" db="EMBL/GenBank/DDBJ databases">
        <title>Bacillus chawlae sp. nov., Bacillus glennii sp. nov., and Bacillus saganii sp. nov. Isolated from the Vehicle Assembly Building at Kennedy Space Center where the Viking Spacecraft were Assembled.</title>
        <authorList>
            <person name="Seuylemezian A."/>
            <person name="Vaishampayan P."/>
        </authorList>
    </citation>
    <scope>NUCLEOTIDE SEQUENCE [LARGE SCALE GENOMIC DNA]</scope>
    <source>
        <strain evidence="2">DSM 13966</strain>
    </source>
</reference>
<dbReference type="EMBL" id="RSFW01000006">
    <property type="protein sequence ID" value="RSD28786.1"/>
    <property type="molecule type" value="Genomic_DNA"/>
</dbReference>
<organism evidence="1 2">
    <name type="scientific">Mesobacillus subterraneus</name>
    <dbReference type="NCBI Taxonomy" id="285983"/>
    <lineage>
        <taxon>Bacteria</taxon>
        <taxon>Bacillati</taxon>
        <taxon>Bacillota</taxon>
        <taxon>Bacilli</taxon>
        <taxon>Bacillales</taxon>
        <taxon>Bacillaceae</taxon>
        <taxon>Mesobacillus</taxon>
    </lineage>
</organism>
<dbReference type="RefSeq" id="WP_125478748.1">
    <property type="nucleotide sequence ID" value="NZ_RSFW01000006.1"/>
</dbReference>
<dbReference type="InterPro" id="IPR025009">
    <property type="entry name" value="DUF3977"/>
</dbReference>
<protein>
    <submittedName>
        <fullName evidence="1">DUF3977 family protein</fullName>
    </submittedName>
</protein>
<evidence type="ECO:0000313" key="1">
    <source>
        <dbReference type="EMBL" id="RSD28786.1"/>
    </source>
</evidence>
<sequence>MKFIEFGIGNTWPVRTEFELEEGAEYEEKGIKGPIDFQSFYIRIWLSQTVFIMDTKDGFKKMKKRRRKWKFIIGIVSK</sequence>
<comment type="caution">
    <text evidence="1">The sequence shown here is derived from an EMBL/GenBank/DDBJ whole genome shotgun (WGS) entry which is preliminary data.</text>
</comment>
<proteinExistence type="predicted"/>
<name>A0A3R9F2Z3_9BACI</name>
<dbReference type="Pfam" id="PF13122">
    <property type="entry name" value="DUF3977"/>
    <property type="match status" value="1"/>
</dbReference>
<gene>
    <name evidence="1" type="ORF">EJA10_04245</name>
</gene>
<dbReference type="OrthoDB" id="2925496at2"/>
<evidence type="ECO:0000313" key="2">
    <source>
        <dbReference type="Proteomes" id="UP000279911"/>
    </source>
</evidence>
<dbReference type="Proteomes" id="UP000279911">
    <property type="component" value="Unassembled WGS sequence"/>
</dbReference>
<accession>A0A3R9F2Z3</accession>